<dbReference type="InterPro" id="IPR052025">
    <property type="entry name" value="Xyloglucanase_GH74"/>
</dbReference>
<accession>D1C5M7</accession>
<dbReference type="Proteomes" id="UP000002027">
    <property type="component" value="Chromosome 1"/>
</dbReference>
<dbReference type="HOGENOM" id="CLU_058803_1_0_0"/>
<reference evidence="2" key="1">
    <citation type="submission" date="2009-11" db="EMBL/GenBank/DDBJ databases">
        <title>The complete chromosome 1 of Sphaerobacter thermophilus DSM 20745.</title>
        <authorList>
            <person name="Lucas S."/>
            <person name="Copeland A."/>
            <person name="Lapidus A."/>
            <person name="Glavina del Rio T."/>
            <person name="Dalin E."/>
            <person name="Tice H."/>
            <person name="Bruce D."/>
            <person name="Goodwin L."/>
            <person name="Pitluck S."/>
            <person name="Kyrpides N."/>
            <person name="Mavromatis K."/>
            <person name="Ivanova N."/>
            <person name="Mikhailova N."/>
            <person name="LaButti K.M."/>
            <person name="Clum A."/>
            <person name="Sun H.I."/>
            <person name="Brettin T."/>
            <person name="Detter J.C."/>
            <person name="Han C."/>
            <person name="Larimer F."/>
            <person name="Land M."/>
            <person name="Hauser L."/>
            <person name="Markowitz V."/>
            <person name="Cheng J.F."/>
            <person name="Hugenholtz P."/>
            <person name="Woyke T."/>
            <person name="Wu D."/>
            <person name="Steenblock K."/>
            <person name="Schneider S."/>
            <person name="Pukall R."/>
            <person name="Goeker M."/>
            <person name="Klenk H.P."/>
            <person name="Eisen J.A."/>
        </authorList>
    </citation>
    <scope>NUCLEOTIDE SEQUENCE [LARGE SCALE GENOMIC DNA]</scope>
    <source>
        <strain evidence="2">ATCC 49802 / DSM 20745 / S 6022</strain>
    </source>
</reference>
<dbReference type="EMBL" id="CP001823">
    <property type="protein sequence ID" value="ACZ37543.1"/>
    <property type="molecule type" value="Genomic_DNA"/>
</dbReference>
<dbReference type="InParanoid" id="D1C5M7"/>
<dbReference type="AlphaFoldDB" id="D1C5M7"/>
<dbReference type="SUPFAM" id="SSF110296">
    <property type="entry name" value="Oligoxyloglucan reducing end-specific cellobiohydrolase"/>
    <property type="match status" value="1"/>
</dbReference>
<evidence type="ECO:0000313" key="2">
    <source>
        <dbReference type="Proteomes" id="UP000002027"/>
    </source>
</evidence>
<reference evidence="1 2" key="2">
    <citation type="journal article" date="2010" name="Stand. Genomic Sci.">
        <title>Complete genome sequence of Desulfohalobium retbaense type strain (HR(100)).</title>
        <authorList>
            <person name="Spring S."/>
            <person name="Nolan M."/>
            <person name="Lapidus A."/>
            <person name="Glavina Del Rio T."/>
            <person name="Copeland A."/>
            <person name="Tice H."/>
            <person name="Cheng J.F."/>
            <person name="Lucas S."/>
            <person name="Land M."/>
            <person name="Chen F."/>
            <person name="Bruce D."/>
            <person name="Goodwin L."/>
            <person name="Pitluck S."/>
            <person name="Ivanova N."/>
            <person name="Mavromatis K."/>
            <person name="Mikhailova N."/>
            <person name="Pati A."/>
            <person name="Chen A."/>
            <person name="Palaniappan K."/>
            <person name="Hauser L."/>
            <person name="Chang Y.J."/>
            <person name="Jeffries C.D."/>
            <person name="Munk C."/>
            <person name="Kiss H."/>
            <person name="Chain P."/>
            <person name="Han C."/>
            <person name="Brettin T."/>
            <person name="Detter J.C."/>
            <person name="Schuler E."/>
            <person name="Goker M."/>
            <person name="Rohde M."/>
            <person name="Bristow J."/>
            <person name="Eisen J.A."/>
            <person name="Markowitz V."/>
            <person name="Hugenholtz P."/>
            <person name="Kyrpides N.C."/>
            <person name="Klenk H.P."/>
        </authorList>
    </citation>
    <scope>NUCLEOTIDE SEQUENCE [LARGE SCALE GENOMIC DNA]</scope>
    <source>
        <strain evidence="2">ATCC 49802 / DSM 20745 / S 6022</strain>
    </source>
</reference>
<organism evidence="1 2">
    <name type="scientific">Sphaerobacter thermophilus (strain ATCC 49802 / DSM 20745 / KCCM 41009 / NCIMB 13125 / S 6022)</name>
    <dbReference type="NCBI Taxonomy" id="479434"/>
    <lineage>
        <taxon>Bacteria</taxon>
        <taxon>Pseudomonadati</taxon>
        <taxon>Thermomicrobiota</taxon>
        <taxon>Thermomicrobia</taxon>
        <taxon>Sphaerobacterales</taxon>
        <taxon>Sphaerobacterineae</taxon>
        <taxon>Sphaerobacteraceae</taxon>
        <taxon>Sphaerobacter</taxon>
    </lineage>
</organism>
<dbReference type="GO" id="GO:0010411">
    <property type="term" value="P:xyloglucan metabolic process"/>
    <property type="evidence" value="ECO:0007669"/>
    <property type="project" value="TreeGrafter"/>
</dbReference>
<keyword evidence="2" id="KW-1185">Reference proteome</keyword>
<dbReference type="RefSeq" id="WP_012870592.1">
    <property type="nucleotide sequence ID" value="NC_013523.1"/>
</dbReference>
<dbReference type="PANTHER" id="PTHR43739">
    <property type="entry name" value="XYLOGLUCANASE (EUROFUNG)"/>
    <property type="match status" value="1"/>
</dbReference>
<sequence length="334" mass="36672">MPTLFATTGDDVIRLTSSDGDRWEARTVLSGVGAMCLAMDPHDPRRLYVGTFDQGLFRTRDGGEHWEPAAALPHPRVLSVAISPSDRHDGLSVVLAGTEPSALFRSEDDGETWQEMPALRDLPSAPTWSFPPRPWTSHVRWIAPSWSDPDLLFAGIELGGVMRTTDGGRTWEDRKPGSYHDAHAILTHPTAPERVYEAAGGGVAYSDDAGVTWRPVDEGMDRHYVWGLAVDPADPDLWYVSATFSARHAHDRRGNAEAFIYRRRGDGPWEALDGGLPNPLSVMPYALLAPLDRPGEVYAGMQDGQIYHSADRGDSWRRLDVSLSALLALVAAPE</sequence>
<evidence type="ECO:0008006" key="3">
    <source>
        <dbReference type="Google" id="ProtNLM"/>
    </source>
</evidence>
<name>D1C5M7_SPHTD</name>
<dbReference type="Gene3D" id="2.130.10.10">
    <property type="entry name" value="YVTN repeat-like/Quinoprotein amine dehydrogenase"/>
    <property type="match status" value="1"/>
</dbReference>
<dbReference type="PANTHER" id="PTHR43739:SF5">
    <property type="entry name" value="EXO-ALPHA-SIALIDASE"/>
    <property type="match status" value="1"/>
</dbReference>
<dbReference type="OrthoDB" id="9757947at2"/>
<dbReference type="InterPro" id="IPR015943">
    <property type="entry name" value="WD40/YVTN_repeat-like_dom_sf"/>
</dbReference>
<dbReference type="KEGG" id="sti:Sthe_0104"/>
<proteinExistence type="predicted"/>
<gene>
    <name evidence="1" type="ordered locus">Sthe_0104</name>
</gene>
<dbReference type="CDD" id="cd15482">
    <property type="entry name" value="Sialidase_non-viral"/>
    <property type="match status" value="1"/>
</dbReference>
<dbReference type="eggNOG" id="COG4447">
    <property type="taxonomic scope" value="Bacteria"/>
</dbReference>
<protein>
    <recommendedName>
        <fullName evidence="3">Glycosyl hydrolase</fullName>
    </recommendedName>
</protein>
<evidence type="ECO:0000313" key="1">
    <source>
        <dbReference type="EMBL" id="ACZ37543.1"/>
    </source>
</evidence>